<gene>
    <name evidence="1" type="ORF">WOLCODRAFT_140125</name>
</gene>
<accession>A0A2H3J0Z2</accession>
<sequence>MTFIWECWIFGPVCMSIECVPENVNRHYRLRLVMSVTERSILAGAYKAAQVVLGIDYQRTPCQRLDAAMYGGFIAYAGPTEAVNSQNTAGTAICPHPGNARRSALLSVEQQRRAPRRCEIEQYQLIDSAPEDRGFGFFS</sequence>
<reference evidence="1 2" key="1">
    <citation type="journal article" date="2012" name="Science">
        <title>The Paleozoic origin of enzymatic lignin decomposition reconstructed from 31 fungal genomes.</title>
        <authorList>
            <person name="Floudas D."/>
            <person name="Binder M."/>
            <person name="Riley R."/>
            <person name="Barry K."/>
            <person name="Blanchette R.A."/>
            <person name="Henrissat B."/>
            <person name="Martinez A.T."/>
            <person name="Otillar R."/>
            <person name="Spatafora J.W."/>
            <person name="Yadav J.S."/>
            <person name="Aerts A."/>
            <person name="Benoit I."/>
            <person name="Boyd A."/>
            <person name="Carlson A."/>
            <person name="Copeland A."/>
            <person name="Coutinho P.M."/>
            <person name="de Vries R.P."/>
            <person name="Ferreira P."/>
            <person name="Findley K."/>
            <person name="Foster B."/>
            <person name="Gaskell J."/>
            <person name="Glotzer D."/>
            <person name="Gorecki P."/>
            <person name="Heitman J."/>
            <person name="Hesse C."/>
            <person name="Hori C."/>
            <person name="Igarashi K."/>
            <person name="Jurgens J.A."/>
            <person name="Kallen N."/>
            <person name="Kersten P."/>
            <person name="Kohler A."/>
            <person name="Kuees U."/>
            <person name="Kumar T.K.A."/>
            <person name="Kuo A."/>
            <person name="LaButti K."/>
            <person name="Larrondo L.F."/>
            <person name="Lindquist E."/>
            <person name="Ling A."/>
            <person name="Lombard V."/>
            <person name="Lucas S."/>
            <person name="Lundell T."/>
            <person name="Martin R."/>
            <person name="McLaughlin D.J."/>
            <person name="Morgenstern I."/>
            <person name="Morin E."/>
            <person name="Murat C."/>
            <person name="Nagy L.G."/>
            <person name="Nolan M."/>
            <person name="Ohm R.A."/>
            <person name="Patyshakuliyeva A."/>
            <person name="Rokas A."/>
            <person name="Ruiz-Duenas F.J."/>
            <person name="Sabat G."/>
            <person name="Salamov A."/>
            <person name="Samejima M."/>
            <person name="Schmutz J."/>
            <person name="Slot J.C."/>
            <person name="St John F."/>
            <person name="Stenlid J."/>
            <person name="Sun H."/>
            <person name="Sun S."/>
            <person name="Syed K."/>
            <person name="Tsang A."/>
            <person name="Wiebenga A."/>
            <person name="Young D."/>
            <person name="Pisabarro A."/>
            <person name="Eastwood D.C."/>
            <person name="Martin F."/>
            <person name="Cullen D."/>
            <person name="Grigoriev I.V."/>
            <person name="Hibbett D.S."/>
        </authorList>
    </citation>
    <scope>NUCLEOTIDE SEQUENCE [LARGE SCALE GENOMIC DNA]</scope>
    <source>
        <strain evidence="1 2">MD-104</strain>
    </source>
</reference>
<dbReference type="Proteomes" id="UP000218811">
    <property type="component" value="Unassembled WGS sequence"/>
</dbReference>
<dbReference type="EMBL" id="KB467865">
    <property type="protein sequence ID" value="PCH35912.1"/>
    <property type="molecule type" value="Genomic_DNA"/>
</dbReference>
<evidence type="ECO:0000313" key="1">
    <source>
        <dbReference type="EMBL" id="PCH35912.1"/>
    </source>
</evidence>
<keyword evidence="2" id="KW-1185">Reference proteome</keyword>
<proteinExistence type="predicted"/>
<organism evidence="1 2">
    <name type="scientific">Wolfiporia cocos (strain MD-104)</name>
    <name type="common">Brown rot fungus</name>
    <dbReference type="NCBI Taxonomy" id="742152"/>
    <lineage>
        <taxon>Eukaryota</taxon>
        <taxon>Fungi</taxon>
        <taxon>Dikarya</taxon>
        <taxon>Basidiomycota</taxon>
        <taxon>Agaricomycotina</taxon>
        <taxon>Agaricomycetes</taxon>
        <taxon>Polyporales</taxon>
        <taxon>Phaeolaceae</taxon>
        <taxon>Wolfiporia</taxon>
    </lineage>
</organism>
<protein>
    <submittedName>
        <fullName evidence="1">Uncharacterized protein</fullName>
    </submittedName>
</protein>
<evidence type="ECO:0000313" key="2">
    <source>
        <dbReference type="Proteomes" id="UP000218811"/>
    </source>
</evidence>
<name>A0A2H3J0Z2_WOLCO</name>
<dbReference type="AlphaFoldDB" id="A0A2H3J0Z2"/>